<evidence type="ECO:0000313" key="3">
    <source>
        <dbReference type="Proteomes" id="UP000257136"/>
    </source>
</evidence>
<dbReference type="Proteomes" id="UP000257136">
    <property type="component" value="Unassembled WGS sequence"/>
</dbReference>
<protein>
    <submittedName>
        <fullName evidence="2">Uncharacterized protein</fullName>
    </submittedName>
</protein>
<dbReference type="RefSeq" id="WP_115814300.1">
    <property type="nucleotide sequence ID" value="NZ_QUNI01000011.1"/>
</dbReference>
<comment type="caution">
    <text evidence="2">The sequence shown here is derived from an EMBL/GenBank/DDBJ whole genome shotgun (WGS) entry which is preliminary data.</text>
</comment>
<dbReference type="OrthoDB" id="744342at2"/>
<evidence type="ECO:0000313" key="2">
    <source>
        <dbReference type="EMBL" id="REG96056.1"/>
    </source>
</evidence>
<proteinExistence type="predicted"/>
<keyword evidence="3" id="KW-1185">Reference proteome</keyword>
<dbReference type="EMBL" id="QUNI01000011">
    <property type="protein sequence ID" value="REG96056.1"/>
    <property type="molecule type" value="Genomic_DNA"/>
</dbReference>
<keyword evidence="1" id="KW-0732">Signal</keyword>
<reference evidence="2 3" key="1">
    <citation type="submission" date="2018-08" db="EMBL/GenBank/DDBJ databases">
        <title>Genomic Encyclopedia of Archaeal and Bacterial Type Strains, Phase II (KMG-II): from individual species to whole genera.</title>
        <authorList>
            <person name="Goeker M."/>
        </authorList>
    </citation>
    <scope>NUCLEOTIDE SEQUENCE [LARGE SCALE GENOMIC DNA]</scope>
    <source>
        <strain evidence="2 3">DSM 100880</strain>
    </source>
</reference>
<name>A0A3E0EG66_9FLAO</name>
<organism evidence="2 3">
    <name type="scientific">Flavobacterium aquicola</name>
    <dbReference type="NCBI Taxonomy" id="1682742"/>
    <lineage>
        <taxon>Bacteria</taxon>
        <taxon>Pseudomonadati</taxon>
        <taxon>Bacteroidota</taxon>
        <taxon>Flavobacteriia</taxon>
        <taxon>Flavobacteriales</taxon>
        <taxon>Flavobacteriaceae</taxon>
        <taxon>Flavobacterium</taxon>
    </lineage>
</organism>
<sequence>MRFIYSSAVYILFITFSLAQNPQVQLKNVSDTILNTNRTLKVDDPIDALKTMQKLFPGKPYNLEDQNVLISWNCKNCKPKNYIDANGTEGDQLFPYKEGVATRLLANIDYSDSKGNQFKIFAFNHSFYDEDGLQTSRFTGGLLGLAKFAKSGNSWQMKSFQPAVAAFGAFSQCPKPKLLQIGEDQYALTIVHANGGAGGPYDGYLYLIVGLDGKYQSIMEVPNYLLTNSGSSAWSSTYTVSKNTNKKYFRDIIIKTNGNFNKTTQHNDEFKVNYPEEIAPMTKTKKQFDFEIERRFTFNGKRYNLIGKPIVKFSNIK</sequence>
<feature type="signal peptide" evidence="1">
    <location>
        <begin position="1"/>
        <end position="19"/>
    </location>
</feature>
<feature type="chain" id="PRO_5017778719" evidence="1">
    <location>
        <begin position="20"/>
        <end position="317"/>
    </location>
</feature>
<evidence type="ECO:0000256" key="1">
    <source>
        <dbReference type="SAM" id="SignalP"/>
    </source>
</evidence>
<gene>
    <name evidence="2" type="ORF">C8P67_11128</name>
</gene>
<accession>A0A3E0EG66</accession>
<dbReference type="AlphaFoldDB" id="A0A3E0EG66"/>